<dbReference type="PANTHER" id="PTHR47683">
    <property type="entry name" value="PSEUDOURIDINE SYNTHASE FAMILY PROTEIN-RELATED"/>
    <property type="match status" value="1"/>
</dbReference>
<sequence>MQDNSQEKKQIRLQAFLAHCGLASRRACENIITDGRVSVNGKIVNELGTKVSENDVVCVDGKQISLEKRKIYVLLNKPAGYVCTQNDEKDRPVAVDILKEKYSERLYNVGRLDMFSRGAIIFTNDGDFAAKLSHPSSEIEKEYLVETSYPLPEGLENRFTRGIRVEGIFYRAKSAQVVNSHKMKVVLVEGKNREIRRVFSDAGAAIRSLQRVRIGNVKLENLEEGKFRELSEKEVKELLSLCKNNIGSGI</sequence>
<evidence type="ECO:0000256" key="1">
    <source>
        <dbReference type="ARBA" id="ARBA00008348"/>
    </source>
</evidence>
<dbReference type="PROSITE" id="PS50889">
    <property type="entry name" value="S4"/>
    <property type="match status" value="1"/>
</dbReference>
<dbReference type="OrthoDB" id="9807213at2"/>
<keyword evidence="2 4" id="KW-0413">Isomerase</keyword>
<dbReference type="PROSITE" id="PS01149">
    <property type="entry name" value="PSI_RSU"/>
    <property type="match status" value="1"/>
</dbReference>
<dbReference type="InterPro" id="IPR018496">
    <property type="entry name" value="PsdUridine_synth_RsuA/RluB_CS"/>
</dbReference>
<dbReference type="SMART" id="SM00363">
    <property type="entry name" value="S4"/>
    <property type="match status" value="1"/>
</dbReference>
<evidence type="ECO:0000256" key="2">
    <source>
        <dbReference type="ARBA" id="ARBA00023235"/>
    </source>
</evidence>
<evidence type="ECO:0000313" key="7">
    <source>
        <dbReference type="Proteomes" id="UP000190395"/>
    </source>
</evidence>
<dbReference type="AlphaFoldDB" id="A0A1T4P8L2"/>
<dbReference type="GO" id="GO:0000455">
    <property type="term" value="P:enzyme-directed rRNA pseudouridine synthesis"/>
    <property type="evidence" value="ECO:0007669"/>
    <property type="project" value="UniProtKB-ARBA"/>
</dbReference>
<dbReference type="PANTHER" id="PTHR47683:SF2">
    <property type="entry name" value="RNA-BINDING S4 DOMAIN-CONTAINING PROTEIN"/>
    <property type="match status" value="1"/>
</dbReference>
<reference evidence="6 7" key="1">
    <citation type="submission" date="2017-02" db="EMBL/GenBank/DDBJ databases">
        <authorList>
            <person name="Peterson S.W."/>
        </authorList>
    </citation>
    <scope>NUCLEOTIDE SEQUENCE [LARGE SCALE GENOMIC DNA]</scope>
    <source>
        <strain evidence="6 7">ATCC BAA-909</strain>
    </source>
</reference>
<dbReference type="InterPro" id="IPR002942">
    <property type="entry name" value="S4_RNA-bd"/>
</dbReference>
<dbReference type="Gene3D" id="3.30.70.580">
    <property type="entry name" value="Pseudouridine synthase I, catalytic domain, N-terminal subdomain"/>
    <property type="match status" value="1"/>
</dbReference>
<feature type="domain" description="RNA-binding S4" evidence="5">
    <location>
        <begin position="11"/>
        <end position="72"/>
    </location>
</feature>
<dbReference type="CDD" id="cd02870">
    <property type="entry name" value="PseudoU_synth_RsuA_like"/>
    <property type="match status" value="1"/>
</dbReference>
<accession>A0A1T4P8L2</accession>
<dbReference type="InterPro" id="IPR000748">
    <property type="entry name" value="PsdUridine_synth_RsuA/RluB/E/F"/>
</dbReference>
<evidence type="ECO:0000313" key="6">
    <source>
        <dbReference type="EMBL" id="SJZ87822.1"/>
    </source>
</evidence>
<dbReference type="STRING" id="225004.SAMN02745152_01481"/>
<dbReference type="SUPFAM" id="SSF55120">
    <property type="entry name" value="Pseudouridine synthase"/>
    <property type="match status" value="1"/>
</dbReference>
<keyword evidence="7" id="KW-1185">Reference proteome</keyword>
<dbReference type="NCBIfam" id="TIGR00093">
    <property type="entry name" value="pseudouridine synthase"/>
    <property type="match status" value="1"/>
</dbReference>
<dbReference type="RefSeq" id="WP_078931219.1">
    <property type="nucleotide sequence ID" value="NZ_FUXC01000008.1"/>
</dbReference>
<protein>
    <recommendedName>
        <fullName evidence="4">Pseudouridine synthase</fullName>
        <ecNumber evidence="4">5.4.99.-</ecNumber>
    </recommendedName>
</protein>
<dbReference type="InterPro" id="IPR020103">
    <property type="entry name" value="PsdUridine_synth_cat_dom_sf"/>
</dbReference>
<dbReference type="GeneID" id="303367713"/>
<evidence type="ECO:0000259" key="5">
    <source>
        <dbReference type="SMART" id="SM00363"/>
    </source>
</evidence>
<name>A0A1T4P8L2_9SPIR</name>
<dbReference type="GO" id="GO:0003723">
    <property type="term" value="F:RNA binding"/>
    <property type="evidence" value="ECO:0007669"/>
    <property type="project" value="UniProtKB-KW"/>
</dbReference>
<dbReference type="Gene3D" id="3.10.290.10">
    <property type="entry name" value="RNA-binding S4 domain"/>
    <property type="match status" value="1"/>
</dbReference>
<organism evidence="6 7">
    <name type="scientific">Treponema berlinense</name>
    <dbReference type="NCBI Taxonomy" id="225004"/>
    <lineage>
        <taxon>Bacteria</taxon>
        <taxon>Pseudomonadati</taxon>
        <taxon>Spirochaetota</taxon>
        <taxon>Spirochaetia</taxon>
        <taxon>Spirochaetales</taxon>
        <taxon>Treponemataceae</taxon>
        <taxon>Treponema</taxon>
    </lineage>
</organism>
<dbReference type="EMBL" id="FUXC01000008">
    <property type="protein sequence ID" value="SJZ87822.1"/>
    <property type="molecule type" value="Genomic_DNA"/>
</dbReference>
<dbReference type="EC" id="5.4.99.-" evidence="4"/>
<dbReference type="Pfam" id="PF00849">
    <property type="entry name" value="PseudoU_synth_2"/>
    <property type="match status" value="1"/>
</dbReference>
<keyword evidence="3" id="KW-0694">RNA-binding</keyword>
<dbReference type="CDD" id="cd00165">
    <property type="entry name" value="S4"/>
    <property type="match status" value="1"/>
</dbReference>
<evidence type="ECO:0000256" key="4">
    <source>
        <dbReference type="RuleBase" id="RU003887"/>
    </source>
</evidence>
<dbReference type="InterPro" id="IPR006145">
    <property type="entry name" value="PsdUridine_synth_RsuA/RluA"/>
</dbReference>
<proteinExistence type="inferred from homology"/>
<dbReference type="InterPro" id="IPR036986">
    <property type="entry name" value="S4_RNA-bd_sf"/>
</dbReference>
<dbReference type="InterPro" id="IPR042092">
    <property type="entry name" value="PsdUridine_s_RsuA/RluB/E/F_cat"/>
</dbReference>
<dbReference type="Proteomes" id="UP000190395">
    <property type="component" value="Unassembled WGS sequence"/>
</dbReference>
<dbReference type="GO" id="GO:0120159">
    <property type="term" value="F:rRNA pseudouridine synthase activity"/>
    <property type="evidence" value="ECO:0007669"/>
    <property type="project" value="UniProtKB-ARBA"/>
</dbReference>
<dbReference type="InterPro" id="IPR020094">
    <property type="entry name" value="TruA/RsuA/RluB/E/F_N"/>
</dbReference>
<dbReference type="Pfam" id="PF01479">
    <property type="entry name" value="S4"/>
    <property type="match status" value="1"/>
</dbReference>
<dbReference type="SUPFAM" id="SSF55174">
    <property type="entry name" value="Alpha-L RNA-binding motif"/>
    <property type="match status" value="1"/>
</dbReference>
<evidence type="ECO:0000256" key="3">
    <source>
        <dbReference type="PROSITE-ProRule" id="PRU00182"/>
    </source>
</evidence>
<gene>
    <name evidence="6" type="ORF">SAMN02745152_01481</name>
</gene>
<dbReference type="Gene3D" id="3.30.70.1560">
    <property type="entry name" value="Alpha-L RNA-binding motif"/>
    <property type="match status" value="1"/>
</dbReference>
<dbReference type="FunFam" id="3.10.290.10:FF:000003">
    <property type="entry name" value="Pseudouridine synthase"/>
    <property type="match status" value="1"/>
</dbReference>
<dbReference type="InterPro" id="IPR050343">
    <property type="entry name" value="RsuA_PseudoU_synthase"/>
</dbReference>
<comment type="similarity">
    <text evidence="1 4">Belongs to the pseudouridine synthase RsuA family.</text>
</comment>